<sequence length="848" mass="91475">MVVRRSARLRNREASVSEEPQLPAGPAESSHVNKDHVNNRHDDQPSEKPNIRRKTRSRKPTQPTQELNNLPPVAEREETATVTPSEPEPEPEVNNTPVEAKKSAFASEQSQPLPAPATAETSETASKESEPESTRAAAERAERTKKRSISAAFDKAESTFKKMKSAAFSKSGETPKKTAGDASDKTEATPKKTPNGASARVEATPKRVAQLTSPLKGTPSRIPSVSTPLRATPAATKAPGAKTPSTVMARPSHQEMHPSKVHQSTTKQPDSGLVLGFNPIKKDAEGNVVKDATIENTPTKTRDSPASAYYGTPAFDFKFTNQDSQLSDEAKKLMETVRQDAAKIKAQMIQGRANGVSQDQPEQIERKIVQPKGKTDRFTDAHLAEFRKMDSIASHASVLRAVPGRYQPAMKNSLKRTNSKARLDETHSKSPSPSKTSVARPSPAPVLASAKRVKHTPADDVSTSRLPTLNSPKPALPRPKHSFRKSLMTPTRASAARASTVRPARTSMIPSLVRSPAPTQPEVPRTPQTDFNPRLKSNLPTLGHLKSILRQPHQLFSKDPLKIAAGTHVAAPHFGSNMLFGSSWDATEEHSHTPSPKKRVEFTPCVKDRNEETVLSPSPSKLPTANASRVVSDIVYPTLPTLTPEQNRSPSKSGTSPRTSQTTTPTIRQVRPSDATPLPEIAGVPHGIGHKKRNRPTVEEEKTDADSLPEIAGVPHGIGHKKRNRTAVEAEETNAENVPPADNAGADARSAKRMKMSSPSPFKKTGRPSTLFAKASGTPSASKTIFSSAAPTPTPTKPRSHTPLRSATRPSAGRPSPTSTTPGSARPRSRGVLTMSRLHLLSQPKGRS</sequence>
<evidence type="ECO:0008006" key="4">
    <source>
        <dbReference type="Google" id="ProtNLM"/>
    </source>
</evidence>
<accession>A0A395HPJ7</accession>
<feature type="compositionally biased region" description="Polar residues" evidence="1">
    <location>
        <begin position="640"/>
        <end position="654"/>
    </location>
</feature>
<dbReference type="RefSeq" id="XP_025549036.1">
    <property type="nucleotide sequence ID" value="XM_025700711.1"/>
</dbReference>
<feature type="compositionally biased region" description="Polar residues" evidence="1">
    <location>
        <begin position="777"/>
        <end position="790"/>
    </location>
</feature>
<feature type="region of interest" description="Disordered" evidence="1">
    <location>
        <begin position="639"/>
        <end position="848"/>
    </location>
</feature>
<feature type="compositionally biased region" description="Low complexity" evidence="1">
    <location>
        <begin position="655"/>
        <end position="669"/>
    </location>
</feature>
<feature type="region of interest" description="Disordered" evidence="1">
    <location>
        <begin position="401"/>
        <end position="534"/>
    </location>
</feature>
<feature type="region of interest" description="Disordered" evidence="1">
    <location>
        <begin position="352"/>
        <end position="376"/>
    </location>
</feature>
<feature type="compositionally biased region" description="Basic and acidic residues" evidence="1">
    <location>
        <begin position="363"/>
        <end position="376"/>
    </location>
</feature>
<dbReference type="VEuPathDB" id="FungiDB:BO97DRAFT_479745"/>
<feature type="compositionally biased region" description="Low complexity" evidence="1">
    <location>
        <begin position="231"/>
        <end position="244"/>
    </location>
</feature>
<evidence type="ECO:0000256" key="1">
    <source>
        <dbReference type="SAM" id="MobiDB-lite"/>
    </source>
</evidence>
<feature type="region of interest" description="Disordered" evidence="1">
    <location>
        <begin position="585"/>
        <end position="604"/>
    </location>
</feature>
<dbReference type="AlphaFoldDB" id="A0A395HPJ7"/>
<gene>
    <name evidence="2" type="ORF">BO97DRAFT_479745</name>
</gene>
<protein>
    <recommendedName>
        <fullName evidence="4">Erythromycin esterase</fullName>
    </recommendedName>
</protein>
<feature type="compositionally biased region" description="Polar residues" evidence="1">
    <location>
        <begin position="461"/>
        <end position="471"/>
    </location>
</feature>
<feature type="compositionally biased region" description="Basic and acidic residues" evidence="1">
    <location>
        <begin position="31"/>
        <end position="50"/>
    </location>
</feature>
<feature type="compositionally biased region" description="Low complexity" evidence="1">
    <location>
        <begin position="489"/>
        <end position="507"/>
    </location>
</feature>
<evidence type="ECO:0000313" key="3">
    <source>
        <dbReference type="Proteomes" id="UP000248961"/>
    </source>
</evidence>
<reference evidence="2 3" key="1">
    <citation type="submission" date="2018-02" db="EMBL/GenBank/DDBJ databases">
        <title>The genomes of Aspergillus section Nigri reveals drivers in fungal speciation.</title>
        <authorList>
            <consortium name="DOE Joint Genome Institute"/>
            <person name="Vesth T.C."/>
            <person name="Nybo J."/>
            <person name="Theobald S."/>
            <person name="Brandl J."/>
            <person name="Frisvad J.C."/>
            <person name="Nielsen K.F."/>
            <person name="Lyhne E.K."/>
            <person name="Kogle M.E."/>
            <person name="Kuo A."/>
            <person name="Riley R."/>
            <person name="Clum A."/>
            <person name="Nolan M."/>
            <person name="Lipzen A."/>
            <person name="Salamov A."/>
            <person name="Henrissat B."/>
            <person name="Wiebenga A."/>
            <person name="De vries R.P."/>
            <person name="Grigoriev I.V."/>
            <person name="Mortensen U.H."/>
            <person name="Andersen M.R."/>
            <person name="Baker S.E."/>
        </authorList>
    </citation>
    <scope>NUCLEOTIDE SEQUENCE [LARGE SCALE GENOMIC DNA]</scope>
    <source>
        <strain evidence="2 3">CBS 101889</strain>
    </source>
</reference>
<organism evidence="2 3">
    <name type="scientific">Aspergillus homomorphus (strain CBS 101889)</name>
    <dbReference type="NCBI Taxonomy" id="1450537"/>
    <lineage>
        <taxon>Eukaryota</taxon>
        <taxon>Fungi</taxon>
        <taxon>Dikarya</taxon>
        <taxon>Ascomycota</taxon>
        <taxon>Pezizomycotina</taxon>
        <taxon>Eurotiomycetes</taxon>
        <taxon>Eurotiomycetidae</taxon>
        <taxon>Eurotiales</taxon>
        <taxon>Aspergillaceae</taxon>
        <taxon>Aspergillus</taxon>
        <taxon>Aspergillus subgen. Circumdati</taxon>
    </lineage>
</organism>
<dbReference type="EMBL" id="KZ824300">
    <property type="protein sequence ID" value="RAL09882.1"/>
    <property type="molecule type" value="Genomic_DNA"/>
</dbReference>
<name>A0A395HPJ7_ASPHC</name>
<proteinExistence type="predicted"/>
<evidence type="ECO:0000313" key="2">
    <source>
        <dbReference type="EMBL" id="RAL09882.1"/>
    </source>
</evidence>
<dbReference type="GeneID" id="37205000"/>
<feature type="compositionally biased region" description="Polar residues" evidence="1">
    <location>
        <begin position="210"/>
        <end position="229"/>
    </location>
</feature>
<feature type="region of interest" description="Disordered" evidence="1">
    <location>
        <begin position="1"/>
        <end position="308"/>
    </location>
</feature>
<feature type="compositionally biased region" description="Basic and acidic residues" evidence="1">
    <location>
        <begin position="587"/>
        <end position="604"/>
    </location>
</feature>
<keyword evidence="3" id="KW-1185">Reference proteome</keyword>
<feature type="compositionally biased region" description="Basic and acidic residues" evidence="1">
    <location>
        <begin position="173"/>
        <end position="190"/>
    </location>
</feature>
<dbReference type="STRING" id="1450537.A0A395HPJ7"/>
<dbReference type="OrthoDB" id="5204833at2759"/>
<dbReference type="Proteomes" id="UP000248961">
    <property type="component" value="Unassembled WGS sequence"/>
</dbReference>
<feature type="compositionally biased region" description="Basic and acidic residues" evidence="1">
    <location>
        <begin position="125"/>
        <end position="142"/>
    </location>
</feature>